<dbReference type="PANTHER" id="PTHR23501:SF33">
    <property type="entry name" value="MAJOR FACILITATOR SUPERFAMILY (MFS) PROFILE DOMAIN-CONTAINING PROTEIN"/>
    <property type="match status" value="1"/>
</dbReference>
<gene>
    <name evidence="7" type="ORF">N7458_005677</name>
</gene>
<keyword evidence="2 5" id="KW-0812">Transmembrane</keyword>
<evidence type="ECO:0000256" key="5">
    <source>
        <dbReference type="SAM" id="Phobius"/>
    </source>
</evidence>
<evidence type="ECO:0000256" key="2">
    <source>
        <dbReference type="ARBA" id="ARBA00022692"/>
    </source>
</evidence>
<name>A0AAD6G3S4_9EURO</name>
<feature type="domain" description="Major facilitator superfamily (MFS) profile" evidence="6">
    <location>
        <begin position="32"/>
        <end position="348"/>
    </location>
</feature>
<feature type="transmembrane region" description="Helical" evidence="5">
    <location>
        <begin position="155"/>
        <end position="175"/>
    </location>
</feature>
<comment type="caution">
    <text evidence="7">The sequence shown here is derived from an EMBL/GenBank/DDBJ whole genome shotgun (WGS) entry which is preliminary data.</text>
</comment>
<keyword evidence="4 5" id="KW-0472">Membrane</keyword>
<evidence type="ECO:0000256" key="1">
    <source>
        <dbReference type="ARBA" id="ARBA00004141"/>
    </source>
</evidence>
<feature type="transmembrane region" description="Helical" evidence="5">
    <location>
        <begin position="97"/>
        <end position="116"/>
    </location>
</feature>
<evidence type="ECO:0000259" key="6">
    <source>
        <dbReference type="PROSITE" id="PS50850"/>
    </source>
</evidence>
<dbReference type="AlphaFoldDB" id="A0AAD6G3S4"/>
<dbReference type="Gene3D" id="1.20.1250.20">
    <property type="entry name" value="MFS general substrate transporter like domains"/>
    <property type="match status" value="1"/>
</dbReference>
<keyword evidence="8" id="KW-1185">Reference proteome</keyword>
<dbReference type="SUPFAM" id="SSF103473">
    <property type="entry name" value="MFS general substrate transporter"/>
    <property type="match status" value="1"/>
</dbReference>
<evidence type="ECO:0000313" key="8">
    <source>
        <dbReference type="Proteomes" id="UP001213681"/>
    </source>
</evidence>
<proteinExistence type="predicted"/>
<feature type="transmembrane region" description="Helical" evidence="5">
    <location>
        <begin position="241"/>
        <end position="261"/>
    </location>
</feature>
<protein>
    <recommendedName>
        <fullName evidence="6">Major facilitator superfamily (MFS) profile domain-containing protein</fullName>
    </recommendedName>
</protein>
<organism evidence="7 8">
    <name type="scientific">Penicillium daleae</name>
    <dbReference type="NCBI Taxonomy" id="63821"/>
    <lineage>
        <taxon>Eukaryota</taxon>
        <taxon>Fungi</taxon>
        <taxon>Dikarya</taxon>
        <taxon>Ascomycota</taxon>
        <taxon>Pezizomycotina</taxon>
        <taxon>Eurotiomycetes</taxon>
        <taxon>Eurotiomycetidae</taxon>
        <taxon>Eurotiales</taxon>
        <taxon>Aspergillaceae</taxon>
        <taxon>Penicillium</taxon>
    </lineage>
</organism>
<dbReference type="GO" id="GO:0000329">
    <property type="term" value="C:fungal-type vacuole membrane"/>
    <property type="evidence" value="ECO:0007669"/>
    <property type="project" value="TreeGrafter"/>
</dbReference>
<comment type="subcellular location">
    <subcellularLocation>
        <location evidence="1">Membrane</location>
        <topology evidence="1">Multi-pass membrane protein</topology>
    </subcellularLocation>
</comment>
<dbReference type="PANTHER" id="PTHR23501">
    <property type="entry name" value="MAJOR FACILITATOR SUPERFAMILY"/>
    <property type="match status" value="1"/>
</dbReference>
<dbReference type="PROSITE" id="PS50850">
    <property type="entry name" value="MFS"/>
    <property type="match status" value="1"/>
</dbReference>
<reference evidence="7" key="1">
    <citation type="submission" date="2022-12" db="EMBL/GenBank/DDBJ databases">
        <authorList>
            <person name="Petersen C."/>
        </authorList>
    </citation>
    <scope>NUCLEOTIDE SEQUENCE</scope>
    <source>
        <strain evidence="7">IBT 16125</strain>
    </source>
</reference>
<feature type="transmembrane region" description="Helical" evidence="5">
    <location>
        <begin position="181"/>
        <end position="203"/>
    </location>
</feature>
<dbReference type="InterPro" id="IPR011701">
    <property type="entry name" value="MFS"/>
</dbReference>
<dbReference type="InterPro" id="IPR020846">
    <property type="entry name" value="MFS_dom"/>
</dbReference>
<accession>A0AAD6G3S4</accession>
<dbReference type="GeneID" id="81599302"/>
<feature type="transmembrane region" description="Helical" evidence="5">
    <location>
        <begin position="273"/>
        <end position="292"/>
    </location>
</feature>
<dbReference type="Pfam" id="PF07690">
    <property type="entry name" value="MFS_1"/>
    <property type="match status" value="1"/>
</dbReference>
<evidence type="ECO:0000256" key="4">
    <source>
        <dbReference type="ARBA" id="ARBA00023136"/>
    </source>
</evidence>
<reference evidence="7" key="2">
    <citation type="journal article" date="2023" name="IMA Fungus">
        <title>Comparative genomic study of the Penicillium genus elucidates a diverse pangenome and 15 lateral gene transfer events.</title>
        <authorList>
            <person name="Petersen C."/>
            <person name="Sorensen T."/>
            <person name="Nielsen M.R."/>
            <person name="Sondergaard T.E."/>
            <person name="Sorensen J.L."/>
            <person name="Fitzpatrick D.A."/>
            <person name="Frisvad J.C."/>
            <person name="Nielsen K.L."/>
        </authorList>
    </citation>
    <scope>NUCLEOTIDE SEQUENCE</scope>
    <source>
        <strain evidence="7">IBT 16125</strain>
    </source>
</reference>
<dbReference type="Proteomes" id="UP001213681">
    <property type="component" value="Unassembled WGS sequence"/>
</dbReference>
<evidence type="ECO:0000313" key="7">
    <source>
        <dbReference type="EMBL" id="KAJ5454721.1"/>
    </source>
</evidence>
<keyword evidence="3 5" id="KW-1133">Transmembrane helix</keyword>
<dbReference type="GO" id="GO:0015174">
    <property type="term" value="F:basic amino acid transmembrane transporter activity"/>
    <property type="evidence" value="ECO:0007669"/>
    <property type="project" value="TreeGrafter"/>
</dbReference>
<dbReference type="EMBL" id="JAPVEA010000005">
    <property type="protein sequence ID" value="KAJ5454721.1"/>
    <property type="molecule type" value="Genomic_DNA"/>
</dbReference>
<sequence length="348" mass="37347">MTIGEQKSLLDRPGQDEETLEVSNSLQIGKLAIGALLLACFLANADETFVLSTGSDVASALNASNCASWLITAYNLGYTVGLPVYGQICDSMGSKSAILLALGLYAAGCILTGVSGTINYAIFGRVITGFGGSGMNELVSVLLNNIDNFHRVAMLRSYVTTVSLVGVTCGAPIGALLTSQIGWQMAFIVHVPFAVLCIAIISFKLPVNKPQVLITTDPTYRTIEDTIEESKIQETESKSKPFDIVGLVFLLMAIVCLLGFVQLAEAQEIQNRSIFLAILGATFLTCSTIFCLNEAFWTQEPVLPLSLLRVSKLGLNYSAQFFIGLASYGVRNLRPLQPCASQPCEVEF</sequence>
<dbReference type="RefSeq" id="XP_056767677.1">
    <property type="nucleotide sequence ID" value="XM_056909059.1"/>
</dbReference>
<dbReference type="InterPro" id="IPR036259">
    <property type="entry name" value="MFS_trans_sf"/>
</dbReference>
<evidence type="ECO:0000256" key="3">
    <source>
        <dbReference type="ARBA" id="ARBA00022989"/>
    </source>
</evidence>